<gene>
    <name evidence="1" type="ORF">OCBIM_22028156mg</name>
</gene>
<evidence type="ECO:0000313" key="1">
    <source>
        <dbReference type="EMBL" id="KOF80283.1"/>
    </source>
</evidence>
<dbReference type="EMBL" id="KQ420439">
    <property type="protein sequence ID" value="KOF80283.1"/>
    <property type="molecule type" value="Genomic_DNA"/>
</dbReference>
<proteinExistence type="predicted"/>
<protein>
    <submittedName>
        <fullName evidence="1">Uncharacterized protein</fullName>
    </submittedName>
</protein>
<reference evidence="1" key="1">
    <citation type="submission" date="2015-07" db="EMBL/GenBank/DDBJ databases">
        <title>MeaNS - Measles Nucleotide Surveillance Program.</title>
        <authorList>
            <person name="Tran T."/>
            <person name="Druce J."/>
        </authorList>
    </citation>
    <scope>NUCLEOTIDE SEQUENCE</scope>
    <source>
        <strain evidence="1">UCB-OBI-ISO-001</strain>
        <tissue evidence="1">Gonad</tissue>
    </source>
</reference>
<dbReference type="AlphaFoldDB" id="A0A0L8GTI8"/>
<accession>A0A0L8GTI8</accession>
<sequence>MCLSLFLFLTNNNSKKKLIFNLFHLWLREVGPHKGHHTLCFQGRKGGFVLFKPFPFSKALTFGNGKEHKNRYIERSLLFGFAK</sequence>
<organism evidence="1">
    <name type="scientific">Octopus bimaculoides</name>
    <name type="common">California two-spotted octopus</name>
    <dbReference type="NCBI Taxonomy" id="37653"/>
    <lineage>
        <taxon>Eukaryota</taxon>
        <taxon>Metazoa</taxon>
        <taxon>Spiralia</taxon>
        <taxon>Lophotrochozoa</taxon>
        <taxon>Mollusca</taxon>
        <taxon>Cephalopoda</taxon>
        <taxon>Coleoidea</taxon>
        <taxon>Octopodiformes</taxon>
        <taxon>Octopoda</taxon>
        <taxon>Incirrata</taxon>
        <taxon>Octopodidae</taxon>
        <taxon>Octopus</taxon>
    </lineage>
</organism>
<name>A0A0L8GTI8_OCTBM</name>